<dbReference type="RefSeq" id="WP_138210346.1">
    <property type="nucleotide sequence ID" value="NZ_CBCRUQ010000005.1"/>
</dbReference>
<evidence type="ECO:0000313" key="3">
    <source>
        <dbReference type="Proteomes" id="UP000308489"/>
    </source>
</evidence>
<accession>A0A4U9RGK5</accession>
<name>A0A4U9RGK5_HATHI</name>
<sequence length="238" mass="26773">MNKNIKVGPLIIISYIVLLITMTYLEIGMERVIEVSTVFLLISFFVLFESKEMNSRIMCAVATLSALAGVLRVPFAVIPGFQPVTFIAAVSGYTLGPINGFMVGAMSAFISNFFLGHGPWTLWQIMAWGLCGVFFGIFSKIIKRFGFKSFIILCGIWAYIYGLILNQWYVLSFIKPITLKAIFSGNILSFCQDTSHALGNIMFASAFGKTFIEVLQRYNRRNKVIKVTQNDHINMKRI</sequence>
<feature type="transmembrane region" description="Helical" evidence="1">
    <location>
        <begin position="150"/>
        <end position="170"/>
    </location>
</feature>
<dbReference type="InterPro" id="IPR017196">
    <property type="entry name" value="ECF_substrate-spec_UCP037395"/>
</dbReference>
<keyword evidence="1" id="KW-0472">Membrane</keyword>
<feature type="transmembrane region" description="Helical" evidence="1">
    <location>
        <begin position="60"/>
        <end position="81"/>
    </location>
</feature>
<dbReference type="Pfam" id="PF12822">
    <property type="entry name" value="ECF_trnsprt"/>
    <property type="match status" value="1"/>
</dbReference>
<dbReference type="AlphaFoldDB" id="A0A4U9RGK5"/>
<dbReference type="GO" id="GO:0022857">
    <property type="term" value="F:transmembrane transporter activity"/>
    <property type="evidence" value="ECO:0007669"/>
    <property type="project" value="InterPro"/>
</dbReference>
<dbReference type="InterPro" id="IPR024529">
    <property type="entry name" value="ECF_trnsprt_substrate-spec"/>
</dbReference>
<proteinExistence type="predicted"/>
<dbReference type="Gene3D" id="1.10.1760.20">
    <property type="match status" value="1"/>
</dbReference>
<evidence type="ECO:0000313" key="2">
    <source>
        <dbReference type="EMBL" id="VTQ91024.1"/>
    </source>
</evidence>
<dbReference type="OrthoDB" id="5198189at2"/>
<keyword evidence="1" id="KW-0812">Transmembrane</keyword>
<dbReference type="PIRSF" id="PIRSF037395">
    <property type="entry name" value="UCP037395_ABCper"/>
    <property type="match status" value="1"/>
</dbReference>
<reference evidence="2 3" key="1">
    <citation type="submission" date="2019-05" db="EMBL/GenBank/DDBJ databases">
        <authorList>
            <consortium name="Pathogen Informatics"/>
        </authorList>
    </citation>
    <scope>NUCLEOTIDE SEQUENCE [LARGE SCALE GENOMIC DNA]</scope>
    <source>
        <strain evidence="2 3">NCTC503</strain>
    </source>
</reference>
<gene>
    <name evidence="2" type="ORF">NCTC503_01722</name>
</gene>
<dbReference type="KEGG" id="hhw:NCTC503_01722"/>
<keyword evidence="1" id="KW-1133">Transmembrane helix</keyword>
<dbReference type="Proteomes" id="UP000308489">
    <property type="component" value="Chromosome 1"/>
</dbReference>
<feature type="transmembrane region" description="Helical" evidence="1">
    <location>
        <begin position="6"/>
        <end position="25"/>
    </location>
</feature>
<organism evidence="2 3">
    <name type="scientific">Hathewaya histolytica</name>
    <name type="common">Clostridium histolyticum</name>
    <dbReference type="NCBI Taxonomy" id="1498"/>
    <lineage>
        <taxon>Bacteria</taxon>
        <taxon>Bacillati</taxon>
        <taxon>Bacillota</taxon>
        <taxon>Clostridia</taxon>
        <taxon>Eubacteriales</taxon>
        <taxon>Clostridiaceae</taxon>
        <taxon>Hathewaya</taxon>
    </lineage>
</organism>
<evidence type="ECO:0000256" key="1">
    <source>
        <dbReference type="SAM" id="Phobius"/>
    </source>
</evidence>
<dbReference type="EMBL" id="LR590481">
    <property type="protein sequence ID" value="VTQ91024.1"/>
    <property type="molecule type" value="Genomic_DNA"/>
</dbReference>
<feature type="transmembrane region" description="Helical" evidence="1">
    <location>
        <begin position="120"/>
        <end position="138"/>
    </location>
</feature>
<protein>
    <submittedName>
        <fullName evidence="2">Metal ion ABC transporter membrane-spanning subunit</fullName>
    </submittedName>
</protein>
<feature type="transmembrane region" description="Helical" evidence="1">
    <location>
        <begin position="93"/>
        <end position="114"/>
    </location>
</feature>
<keyword evidence="3" id="KW-1185">Reference proteome</keyword>